<organism evidence="3 4">
    <name type="scientific">Letharia lupina</name>
    <dbReference type="NCBI Taxonomy" id="560253"/>
    <lineage>
        <taxon>Eukaryota</taxon>
        <taxon>Fungi</taxon>
        <taxon>Dikarya</taxon>
        <taxon>Ascomycota</taxon>
        <taxon>Pezizomycotina</taxon>
        <taxon>Lecanoromycetes</taxon>
        <taxon>OSLEUM clade</taxon>
        <taxon>Lecanoromycetidae</taxon>
        <taxon>Lecanorales</taxon>
        <taxon>Lecanorineae</taxon>
        <taxon>Parmeliaceae</taxon>
        <taxon>Letharia</taxon>
    </lineage>
</organism>
<accession>A0A8H6CHC2</accession>
<keyword evidence="1" id="KW-0175">Coiled coil</keyword>
<dbReference type="GeneID" id="59328500"/>
<evidence type="ECO:0000256" key="2">
    <source>
        <dbReference type="SAM" id="MobiDB-lite"/>
    </source>
</evidence>
<feature type="compositionally biased region" description="Basic and acidic residues" evidence="2">
    <location>
        <begin position="73"/>
        <end position="83"/>
    </location>
</feature>
<name>A0A8H6CHC2_9LECA</name>
<dbReference type="EMBL" id="JACCJB010000010">
    <property type="protein sequence ID" value="KAF6223239.1"/>
    <property type="molecule type" value="Genomic_DNA"/>
</dbReference>
<proteinExistence type="predicted"/>
<sequence>MGYSELCGISFNVGRVRRPDEPYHAAWSGGENQLLGDDGHYKSFVSKDYLENERCPASAGCQDVPRSPAPVDETLRADEETGKSDANFDDDDTSDDVYLPESEEEDEAFEYQSDEDLIGDEEEVDEDENAERSGISDVYSEDESMENYTRSFWEEEPRRSLDVGDQATMPHEALRRPEDSPEAEKEHRQPKSQGSIEASPHDENADDHNGTENLSKSWSECDKLEHLAGPGCEHRAGYSGFEITVEEMGGCTVAQCLVRKGPEWQPEPDDLDFELTSDYFLSGLIGAMPSRDTCYSADYTPHRHGCEDLFPDTELHHDETEFDTPMPFHPTCFEVFMRASRFRLGRVDIDGLAGWRMLESNWKRSDGPPRDPAVCRGRDQEWNHRSGDAWIVANPVLVPSLRSFLQSSWSPPSASYAQTQPSPDDPFLKLPRELSDAVLGLLSPLDRASLRLASCATYLPLSHWKNLLKEDMPWLWELWDDVEPYFWATMSLPALFAEKKRRDELEGHISEEVNIVQEEIAEIGESWSRDQPWPEKSYATLQSAAKEPPITLPAENPNWCRVYYEIMTHADELHGLRNRQRIWTDVEEILRRIRKYRDEGFSTTGVPVEATGRNTVLQQNADSEARELREKMTTAEQELEVCRDDLFRLQPVCRISDGSIIGAFESLSEQLINWIDSETPAFEKANPDAHESFLISGSKDSDVASFLQMLPSAVVYLCRHKINRCLLEHVFDSNICPLGLSADYTGMLLTIEHGMAALKPPSGLRARLPDPLAIVLCLIISDSRKVYIWRTETLSALAATQECTDLKEEQIIQCTPALFENLSVSSPDFLGREEVLNRIHDRVTVPAAIIVSELHGSALVYRLDIQRFTKDDLEKVIVIDVETEKTLRPGSAIVSDREAVIGDFVLSLEPSLHRVSEGGE</sequence>
<feature type="compositionally biased region" description="Basic and acidic residues" evidence="2">
    <location>
        <begin position="199"/>
        <end position="210"/>
    </location>
</feature>
<evidence type="ECO:0000313" key="4">
    <source>
        <dbReference type="Proteomes" id="UP000593566"/>
    </source>
</evidence>
<dbReference type="AlphaFoldDB" id="A0A8H6CHC2"/>
<reference evidence="3 4" key="1">
    <citation type="journal article" date="2020" name="Genomics">
        <title>Complete, high-quality genomes from long-read metagenomic sequencing of two wolf lichen thalli reveals enigmatic genome architecture.</title>
        <authorList>
            <person name="McKenzie S.K."/>
            <person name="Walston R.F."/>
            <person name="Allen J.L."/>
        </authorList>
    </citation>
    <scope>NUCLEOTIDE SEQUENCE [LARGE SCALE GENOMIC DNA]</scope>
    <source>
        <strain evidence="3">WasteWater1</strain>
    </source>
</reference>
<feature type="compositionally biased region" description="Acidic residues" evidence="2">
    <location>
        <begin position="101"/>
        <end position="129"/>
    </location>
</feature>
<feature type="region of interest" description="Disordered" evidence="2">
    <location>
        <begin position="55"/>
        <end position="215"/>
    </location>
</feature>
<feature type="coiled-coil region" evidence="1">
    <location>
        <begin position="618"/>
        <end position="645"/>
    </location>
</feature>
<feature type="compositionally biased region" description="Basic and acidic residues" evidence="2">
    <location>
        <begin position="152"/>
        <end position="162"/>
    </location>
</feature>
<dbReference type="Proteomes" id="UP000593566">
    <property type="component" value="Unassembled WGS sequence"/>
</dbReference>
<protein>
    <recommendedName>
        <fullName evidence="5">F-box domain-containing protein</fullName>
    </recommendedName>
</protein>
<evidence type="ECO:0000313" key="3">
    <source>
        <dbReference type="EMBL" id="KAF6223239.1"/>
    </source>
</evidence>
<evidence type="ECO:0008006" key="5">
    <source>
        <dbReference type="Google" id="ProtNLM"/>
    </source>
</evidence>
<comment type="caution">
    <text evidence="3">The sequence shown here is derived from an EMBL/GenBank/DDBJ whole genome shotgun (WGS) entry which is preliminary data.</text>
</comment>
<evidence type="ECO:0000256" key="1">
    <source>
        <dbReference type="SAM" id="Coils"/>
    </source>
</evidence>
<feature type="compositionally biased region" description="Basic and acidic residues" evidence="2">
    <location>
        <begin position="172"/>
        <end position="189"/>
    </location>
</feature>
<dbReference type="RefSeq" id="XP_037152456.1">
    <property type="nucleotide sequence ID" value="XM_037291021.1"/>
</dbReference>
<gene>
    <name evidence="3" type="ORF">HO133_000081</name>
</gene>
<keyword evidence="4" id="KW-1185">Reference proteome</keyword>